<dbReference type="SUPFAM" id="SSF56204">
    <property type="entry name" value="Hect, E3 ligase catalytic domain"/>
    <property type="match status" value="1"/>
</dbReference>
<dbReference type="Pfam" id="PF00622">
    <property type="entry name" value="SPRY"/>
    <property type="match status" value="1"/>
</dbReference>
<keyword evidence="1 2" id="KW-0833">Ubl conjugation pathway</keyword>
<reference evidence="5 6" key="1">
    <citation type="journal article" date="2013" name="Curr. Biol.">
        <title>The Genome of the Foraminiferan Reticulomyxa filosa.</title>
        <authorList>
            <person name="Glockner G."/>
            <person name="Hulsmann N."/>
            <person name="Schleicher M."/>
            <person name="Noegel A.A."/>
            <person name="Eichinger L."/>
            <person name="Gallinger C."/>
            <person name="Pawlowski J."/>
            <person name="Sierra R."/>
            <person name="Euteneuer U."/>
            <person name="Pillet L."/>
            <person name="Moustafa A."/>
            <person name="Platzer M."/>
            <person name="Groth M."/>
            <person name="Szafranski K."/>
            <person name="Schliwa M."/>
        </authorList>
    </citation>
    <scope>NUCLEOTIDE SEQUENCE [LARGE SCALE GENOMIC DNA]</scope>
</reference>
<dbReference type="CDD" id="cd11709">
    <property type="entry name" value="SPRY"/>
    <property type="match status" value="1"/>
</dbReference>
<dbReference type="SUPFAM" id="SSF49899">
    <property type="entry name" value="Concanavalin A-like lectins/glucanases"/>
    <property type="match status" value="1"/>
</dbReference>
<dbReference type="Gene3D" id="3.30.2160.10">
    <property type="entry name" value="Hect, E3 ligase catalytic domain"/>
    <property type="match status" value="1"/>
</dbReference>
<proteinExistence type="predicted"/>
<dbReference type="EMBL" id="ASPP01007883">
    <property type="protein sequence ID" value="ETO26409.1"/>
    <property type="molecule type" value="Genomic_DNA"/>
</dbReference>
<comment type="caution">
    <text evidence="5">The sequence shown here is derived from an EMBL/GenBank/DDBJ whole genome shotgun (WGS) entry which is preliminary data.</text>
</comment>
<dbReference type="Gene3D" id="3.30.2410.10">
    <property type="entry name" value="Hect, E3 ligase catalytic domain"/>
    <property type="match status" value="1"/>
</dbReference>
<dbReference type="AlphaFoldDB" id="X6NL38"/>
<feature type="domain" description="HECT" evidence="4">
    <location>
        <begin position="925"/>
        <end position="1254"/>
    </location>
</feature>
<dbReference type="GO" id="GO:0016874">
    <property type="term" value="F:ligase activity"/>
    <property type="evidence" value="ECO:0007669"/>
    <property type="project" value="UniProtKB-KW"/>
</dbReference>
<dbReference type="OrthoDB" id="239701at2759"/>
<sequence>IVVGSDPSLASVGTAFVSIFQDQNKKKLLAKFSVSPFDFTKHVQVVEGSKFYYTVTSTNWYNGCAPAEVIFTIIDLSSDFRITEAEVLEGTIYSALVFINAMLTAKVTNLDLVLLQLLRSLEHAGDRKAAQAIARIATCILNQWSSIPRLEDNKIASKVRALIAECIDHLETAHEGLRTWTLTQWSSGSLPGPHIQTLLELLLAARSIIPKEDAEDAAAAAEGTFKAETTTAEKEKTLEWLSKTITENKIPDNVLQAFTKYRDGPSKCTMISLMYEETMTSRTLMTKPDPHNRYLVDDFVADVCVRGGKWYYECRFNGQCNYACVGFINRNYRKRSNSGIGNDNTGNTWCVVEPNTAFMHRGRNIQSIRNEKFEMARPNWTSGVVIGVKLNLDDKFVEFLFDGVSKGHVFNGIECEDGYVPFEHAGILSSSWLKRYQVASDVTMLLTKRVPLPDKIVHSALASEASLEYSQKMRFEVVKSNAIRGANADLILQDNPSCAHSMKPENTNITFKVSGHEPVEFVLRSVSIRCPPSVTSFRVFVFVGNNDPDFDSFEWCKHWDQRAFDNFEARKRSSNTTANTIIINSNANAGVVIRKPHEPVAFIDVVGSAAHVKMRPPVSGKFVTLKLVSRDTGNFGGFSIEYISFDCIHGCHPLANLIGDADESMKKRNEIIHSLKSVIQSKCGNWTLAMDEALTEMSQIVATRLGVDVITLDSVMLAPNKDDLNRFKKLTVAENEEMQGRFALIKYLNKLVTPLLHYIDVTLFSDDDEGGAGNTSLASFAMSFLSALARTQTSPSVSRSGGTEESKKDAKSSSSSSSSSSSLSSSSLAVATTSSSLSSQIHTLKGCYFMNTKKSVFDTLLASSCTFNQRNQPRITVNRIKAARAREAKNDPNGLKSTFGQLFSQLKNTRYSTFRGNSGQQLWSVQFVGEGSIDVGGPYRESLTNAVSDLQSSSTPLFVLSPNGRNSVGLNREKWIPNPSCTSSLHLSMYEFVGVLMGIALRTKQTLGFDLPSIVWKQLLPDEKVDMTDLEAIDKLCVQALNELEKIDEKSFNYVVYERFTTQLSDGTEIELKENGKNIDVTKKNLPEFVSLVIKKRLNESTEQMKAISKGLNQVVPVRMLSLFNWYDLEVLVCGNPNIDIEALRRHTVYQGGLSASSDVVKFFWKTLYAFSQEERQLFLRFVWGRNRLPPTEHDWNTNFTIKALNAGEESLPIAHTCFFSIDLPPYSSFELCRDKLRFAIHNCQAIDIDFNPSSSSLQAWVDDF</sequence>
<evidence type="ECO:0000256" key="3">
    <source>
        <dbReference type="SAM" id="MobiDB-lite"/>
    </source>
</evidence>
<feature type="compositionally biased region" description="Basic and acidic residues" evidence="3">
    <location>
        <begin position="802"/>
        <end position="811"/>
    </location>
</feature>
<dbReference type="InterPro" id="IPR000569">
    <property type="entry name" value="HECT_dom"/>
</dbReference>
<keyword evidence="6" id="KW-1185">Reference proteome</keyword>
<dbReference type="GO" id="GO:0004842">
    <property type="term" value="F:ubiquitin-protein transferase activity"/>
    <property type="evidence" value="ECO:0007669"/>
    <property type="project" value="InterPro"/>
</dbReference>
<feature type="non-terminal residue" evidence="5">
    <location>
        <position position="1"/>
    </location>
</feature>
<dbReference type="SMART" id="SM00119">
    <property type="entry name" value="HECTc"/>
    <property type="match status" value="1"/>
</dbReference>
<organism evidence="5 6">
    <name type="scientific">Reticulomyxa filosa</name>
    <dbReference type="NCBI Taxonomy" id="46433"/>
    <lineage>
        <taxon>Eukaryota</taxon>
        <taxon>Sar</taxon>
        <taxon>Rhizaria</taxon>
        <taxon>Retaria</taxon>
        <taxon>Foraminifera</taxon>
        <taxon>Monothalamids</taxon>
        <taxon>Reticulomyxidae</taxon>
        <taxon>Reticulomyxa</taxon>
    </lineage>
</organism>
<dbReference type="Gene3D" id="3.90.1750.10">
    <property type="entry name" value="Hect, E3 ligase catalytic domains"/>
    <property type="match status" value="1"/>
</dbReference>
<evidence type="ECO:0000256" key="1">
    <source>
        <dbReference type="ARBA" id="ARBA00022786"/>
    </source>
</evidence>
<dbReference type="InterPro" id="IPR035983">
    <property type="entry name" value="Hect_E3_ubiquitin_ligase"/>
</dbReference>
<dbReference type="PANTHER" id="PTHR46654">
    <property type="entry name" value="E3 UBIQUITIN-PROTEIN LIGASE HECTD3"/>
    <property type="match status" value="1"/>
</dbReference>
<evidence type="ECO:0000313" key="6">
    <source>
        <dbReference type="Proteomes" id="UP000023152"/>
    </source>
</evidence>
<feature type="region of interest" description="Disordered" evidence="3">
    <location>
        <begin position="794"/>
        <end position="824"/>
    </location>
</feature>
<evidence type="ECO:0000313" key="5">
    <source>
        <dbReference type="EMBL" id="ETO26409.1"/>
    </source>
</evidence>
<dbReference type="Pfam" id="PF00632">
    <property type="entry name" value="HECT"/>
    <property type="match status" value="1"/>
</dbReference>
<protein>
    <submittedName>
        <fullName evidence="5">Ubiquitin protein ligase</fullName>
    </submittedName>
</protein>
<accession>X6NL38</accession>
<dbReference type="PROSITE" id="PS50237">
    <property type="entry name" value="HECT"/>
    <property type="match status" value="1"/>
</dbReference>
<feature type="compositionally biased region" description="Low complexity" evidence="3">
    <location>
        <begin position="812"/>
        <end position="824"/>
    </location>
</feature>
<dbReference type="CDD" id="cd00078">
    <property type="entry name" value="HECTc"/>
    <property type="match status" value="1"/>
</dbReference>
<dbReference type="InterPro" id="IPR013320">
    <property type="entry name" value="ConA-like_dom_sf"/>
</dbReference>
<evidence type="ECO:0000256" key="2">
    <source>
        <dbReference type="PROSITE-ProRule" id="PRU00104"/>
    </source>
</evidence>
<dbReference type="InterPro" id="IPR003877">
    <property type="entry name" value="SPRY_dom"/>
</dbReference>
<evidence type="ECO:0000259" key="4">
    <source>
        <dbReference type="PROSITE" id="PS50237"/>
    </source>
</evidence>
<keyword evidence="5" id="KW-0436">Ligase</keyword>
<name>X6NL38_RETFI</name>
<dbReference type="PANTHER" id="PTHR46654:SF1">
    <property type="entry name" value="E3 UBIQUITIN-PROTEIN LIGASE HECTD3"/>
    <property type="match status" value="1"/>
</dbReference>
<gene>
    <name evidence="5" type="ORF">RFI_10728</name>
</gene>
<feature type="active site" description="Glycyl thioester intermediate" evidence="2">
    <location>
        <position position="1218"/>
    </location>
</feature>
<dbReference type="InterPro" id="IPR043136">
    <property type="entry name" value="B30.2/SPRY_sf"/>
</dbReference>
<dbReference type="Proteomes" id="UP000023152">
    <property type="component" value="Unassembled WGS sequence"/>
</dbReference>
<dbReference type="Gene3D" id="2.60.120.920">
    <property type="match status" value="1"/>
</dbReference>
<dbReference type="InterPro" id="IPR042469">
    <property type="entry name" value="HECTD3"/>
</dbReference>